<evidence type="ECO:0000313" key="3">
    <source>
        <dbReference type="EMBL" id="ADY59690.1"/>
    </source>
</evidence>
<feature type="chain" id="PRO_5003256346" evidence="2">
    <location>
        <begin position="30"/>
        <end position="509"/>
    </location>
</feature>
<gene>
    <name evidence="3" type="ordered locus">Plabr_2086</name>
</gene>
<proteinExistence type="predicted"/>
<name>F0SJB5_RUBBR</name>
<dbReference type="STRING" id="756272.Plabr_2086"/>
<protein>
    <submittedName>
        <fullName evidence="3">Uncharacterized protein</fullName>
    </submittedName>
</protein>
<accession>F0SJB5</accession>
<dbReference type="HOGENOM" id="CLU_535148_0_0_0"/>
<feature type="coiled-coil region" evidence="1">
    <location>
        <begin position="475"/>
        <end position="502"/>
    </location>
</feature>
<dbReference type="KEGG" id="pbs:Plabr_2086"/>
<dbReference type="Proteomes" id="UP000006860">
    <property type="component" value="Chromosome"/>
</dbReference>
<dbReference type="EMBL" id="CP002546">
    <property type="protein sequence ID" value="ADY59690.1"/>
    <property type="molecule type" value="Genomic_DNA"/>
</dbReference>
<evidence type="ECO:0000313" key="4">
    <source>
        <dbReference type="Proteomes" id="UP000006860"/>
    </source>
</evidence>
<keyword evidence="1" id="KW-0175">Coiled coil</keyword>
<reference evidence="4" key="1">
    <citation type="submission" date="2011-02" db="EMBL/GenBank/DDBJ databases">
        <title>The complete genome of Planctomyces brasiliensis DSM 5305.</title>
        <authorList>
            <person name="Lucas S."/>
            <person name="Copeland A."/>
            <person name="Lapidus A."/>
            <person name="Bruce D."/>
            <person name="Goodwin L."/>
            <person name="Pitluck S."/>
            <person name="Kyrpides N."/>
            <person name="Mavromatis K."/>
            <person name="Pagani I."/>
            <person name="Ivanova N."/>
            <person name="Ovchinnikova G."/>
            <person name="Lu M."/>
            <person name="Detter J.C."/>
            <person name="Han C."/>
            <person name="Land M."/>
            <person name="Hauser L."/>
            <person name="Markowitz V."/>
            <person name="Cheng J.-F."/>
            <person name="Hugenholtz P."/>
            <person name="Woyke T."/>
            <person name="Wu D."/>
            <person name="Tindall B."/>
            <person name="Pomrenke H.G."/>
            <person name="Brambilla E."/>
            <person name="Klenk H.-P."/>
            <person name="Eisen J.A."/>
        </authorList>
    </citation>
    <scope>NUCLEOTIDE SEQUENCE [LARGE SCALE GENOMIC DNA]</scope>
    <source>
        <strain evidence="4">ATCC 49424 / DSM 5305 / JCM 21570 / NBRC 103401 / IFAM 1448</strain>
    </source>
</reference>
<dbReference type="AlphaFoldDB" id="F0SJB5"/>
<feature type="signal peptide" evidence="2">
    <location>
        <begin position="1"/>
        <end position="29"/>
    </location>
</feature>
<dbReference type="OrthoDB" id="240747at2"/>
<organism evidence="3 4">
    <name type="scientific">Rubinisphaera brasiliensis (strain ATCC 49424 / DSM 5305 / JCM 21570 / IAM 15109 / NBRC 103401 / IFAM 1448)</name>
    <name type="common">Planctomyces brasiliensis</name>
    <dbReference type="NCBI Taxonomy" id="756272"/>
    <lineage>
        <taxon>Bacteria</taxon>
        <taxon>Pseudomonadati</taxon>
        <taxon>Planctomycetota</taxon>
        <taxon>Planctomycetia</taxon>
        <taxon>Planctomycetales</taxon>
        <taxon>Planctomycetaceae</taxon>
        <taxon>Rubinisphaera</taxon>
    </lineage>
</organism>
<sequence length="509" mass="57456">MRLFRHQTTLKSLLLTVAGSLMLSAPIHAEEAAKNTSPPYIPAEQDIAFQRVRVQVILSLQTRDEHDAAWQAELRQHLRNHWSNRVRFDLFTTEPANRLSSTTVDLNSPAQLADTEIELTLVRKRSQLIVHSRRWVRLTDEWISGPRFEIHNPKLVPRYLARAAADLLQPIVHVQRVDADTCEGTVVAGERLSPEVLSGGDLELEQVLQPMLLYSNREGDLVKRQSLPWTYLEVTHLRRAQMTAETISAFRAPLPAARRRVDIYATRVVTHEPETIIAVLRRSEPPRNFPLAELLVSPWHRAPQIETDTATKDTNEDLPEALRLTSDRQGHVRINSEEVRTALGTSLVKIEVLSGDSVVARVPWVIGSTDKLELTVPDDTARLTALEGLDQIETDLLRVAAKRATLLAALRKLADQASDADASPLWTELLDLPGRDQFQRRISLLRVTSTDALQKLNNRTAARQVEKACEQTSLLVEKHLSNENLEELKQQLNLEKFLKEQAVSTPDES</sequence>
<keyword evidence="2" id="KW-0732">Signal</keyword>
<evidence type="ECO:0000256" key="1">
    <source>
        <dbReference type="SAM" id="Coils"/>
    </source>
</evidence>
<dbReference type="RefSeq" id="WP_013628415.1">
    <property type="nucleotide sequence ID" value="NC_015174.1"/>
</dbReference>
<keyword evidence="4" id="KW-1185">Reference proteome</keyword>
<evidence type="ECO:0000256" key="2">
    <source>
        <dbReference type="SAM" id="SignalP"/>
    </source>
</evidence>